<dbReference type="PRINTS" id="PR00813">
    <property type="entry name" value="BCTERIALGSPG"/>
</dbReference>
<comment type="function">
    <text evidence="10">Required for transformation and DNA binding.</text>
</comment>
<evidence type="ECO:0000256" key="6">
    <source>
        <dbReference type="ARBA" id="ARBA00022989"/>
    </source>
</evidence>
<reference evidence="12 13" key="1">
    <citation type="journal article" date="2015" name="Genome Announc.">
        <title>Complete genome sequences for 35 biothreat assay-relevant bacillus species.</title>
        <authorList>
            <person name="Johnson S.L."/>
            <person name="Daligault H.E."/>
            <person name="Davenport K.W."/>
            <person name="Jaissle J."/>
            <person name="Frey K.G."/>
            <person name="Ladner J.T."/>
            <person name="Broomall S.M."/>
            <person name="Bishop-Lilly K.A."/>
            <person name="Bruce D.C."/>
            <person name="Gibbons H.S."/>
            <person name="Coyne S.R."/>
            <person name="Lo C.C."/>
            <person name="Meincke L."/>
            <person name="Munk A.C."/>
            <person name="Koroleva G.I."/>
            <person name="Rosenzweig C.N."/>
            <person name="Palacios G.F."/>
            <person name="Redden C.L."/>
            <person name="Minogue T.D."/>
            <person name="Chain P.S."/>
        </authorList>
    </citation>
    <scope>NUCLEOTIDE SEQUENCE [LARGE SCALE GENOMIC DNA]</scope>
    <source>
        <strain evidence="13">ATCC 14581 / DSM 32 / JCM 2506 / NBRC 15308 / NCIMB 9376 / NCTC 10342 / NRRL B-14308 / VKM B-512</strain>
    </source>
</reference>
<dbReference type="InterPro" id="IPR012902">
    <property type="entry name" value="N_methyl_site"/>
</dbReference>
<evidence type="ECO:0000256" key="1">
    <source>
        <dbReference type="ARBA" id="ARBA00004162"/>
    </source>
</evidence>
<dbReference type="EMBL" id="CP009920">
    <property type="protein sequence ID" value="AJI21435.1"/>
    <property type="molecule type" value="Genomic_DNA"/>
</dbReference>
<organism evidence="12 13">
    <name type="scientific">Priestia megaterium (strain ATCC 14581 / DSM 32 / CCUG 1817 / JCM 2506 / NBRC 15308 / NCIMB 9376 / NCTC 10342 / NRRL B-14308 / VKM B-512 / Ford 19)</name>
    <name type="common">Bacillus megaterium</name>
    <dbReference type="NCBI Taxonomy" id="1348623"/>
    <lineage>
        <taxon>Bacteria</taxon>
        <taxon>Bacillati</taxon>
        <taxon>Bacillota</taxon>
        <taxon>Bacilli</taxon>
        <taxon>Bacillales</taxon>
        <taxon>Bacillaceae</taxon>
        <taxon>Priestia</taxon>
    </lineage>
</organism>
<evidence type="ECO:0000256" key="4">
    <source>
        <dbReference type="ARBA" id="ARBA00022481"/>
    </source>
</evidence>
<dbReference type="PROSITE" id="PS00409">
    <property type="entry name" value="PROKAR_NTER_METHYL"/>
    <property type="match status" value="1"/>
</dbReference>
<protein>
    <recommendedName>
        <fullName evidence="10">ComG operon protein 3</fullName>
    </recommendedName>
</protein>
<evidence type="ECO:0000256" key="9">
    <source>
        <dbReference type="ARBA" id="ARBA00043982"/>
    </source>
</evidence>
<keyword evidence="7 10" id="KW-0472">Membrane</keyword>
<dbReference type="SUPFAM" id="SSF54523">
    <property type="entry name" value="Pili subunits"/>
    <property type="match status" value="1"/>
</dbReference>
<evidence type="ECO:0000256" key="3">
    <source>
        <dbReference type="ARBA" id="ARBA00022475"/>
    </source>
</evidence>
<keyword evidence="3 10" id="KW-1003">Cell membrane</keyword>
<keyword evidence="4 11" id="KW-0488">Methylation</keyword>
<dbReference type="AlphaFoldDB" id="A0A0B6A956"/>
<dbReference type="KEGG" id="bmeg:BG04_1411"/>
<dbReference type="GO" id="GO:0015628">
    <property type="term" value="P:protein secretion by the type II secretion system"/>
    <property type="evidence" value="ECO:0007669"/>
    <property type="project" value="InterPro"/>
</dbReference>
<dbReference type="Gene3D" id="3.30.700.10">
    <property type="entry name" value="Glycoprotein, Type 4 Pilin"/>
    <property type="match status" value="1"/>
</dbReference>
<sequence length="103" mass="10972">MILKGNKGFTLIEMLIVMLVITVLLLIMIPNVLKHNTVINNKGCSALVKTVEAEVQVYELENGEKPSLEELEAGGYLKEGTVCPNGQAIQIDGTGKVTASGSS</sequence>
<dbReference type="Proteomes" id="UP000031829">
    <property type="component" value="Chromosome"/>
</dbReference>
<comment type="similarity">
    <text evidence="9 10">Belongs to the ComGC family.</text>
</comment>
<evidence type="ECO:0000256" key="7">
    <source>
        <dbReference type="ARBA" id="ARBA00023136"/>
    </source>
</evidence>
<comment type="subunit">
    <text evidence="10">Homodimer.</text>
</comment>
<proteinExistence type="inferred from homology"/>
<dbReference type="GO" id="GO:0030420">
    <property type="term" value="P:establishment of competence for transformation"/>
    <property type="evidence" value="ECO:0007669"/>
    <property type="project" value="UniProtKB-UniRule"/>
</dbReference>
<keyword evidence="6 10" id="KW-1133">Transmembrane helix</keyword>
<evidence type="ECO:0000256" key="5">
    <source>
        <dbReference type="ARBA" id="ARBA00022692"/>
    </source>
</evidence>
<dbReference type="RefSeq" id="WP_016765560.1">
    <property type="nucleotide sequence ID" value="NZ_BCVB01000001.1"/>
</dbReference>
<evidence type="ECO:0000256" key="11">
    <source>
        <dbReference type="PIRSR" id="PIRSR029928-50"/>
    </source>
</evidence>
<dbReference type="GO" id="GO:0015627">
    <property type="term" value="C:type II protein secretion system complex"/>
    <property type="evidence" value="ECO:0007669"/>
    <property type="project" value="InterPro"/>
</dbReference>
<accession>A0A0B6A956</accession>
<dbReference type="PIRSF" id="PIRSF029928">
    <property type="entry name" value="Late_competence_ComGC"/>
    <property type="match status" value="1"/>
</dbReference>
<evidence type="ECO:0000256" key="8">
    <source>
        <dbReference type="ARBA" id="ARBA00023287"/>
    </source>
</evidence>
<evidence type="ECO:0000313" key="13">
    <source>
        <dbReference type="Proteomes" id="UP000031829"/>
    </source>
</evidence>
<evidence type="ECO:0000256" key="2">
    <source>
        <dbReference type="ARBA" id="ARBA00004241"/>
    </source>
</evidence>
<dbReference type="InterPro" id="IPR000983">
    <property type="entry name" value="Bac_GSPG_pilin"/>
</dbReference>
<evidence type="ECO:0000313" key="12">
    <source>
        <dbReference type="EMBL" id="AJI21435.1"/>
    </source>
</evidence>
<dbReference type="GO" id="GO:0005886">
    <property type="term" value="C:plasma membrane"/>
    <property type="evidence" value="ECO:0007669"/>
    <property type="project" value="UniProtKB-SubCell"/>
</dbReference>
<dbReference type="InterPro" id="IPR016940">
    <property type="entry name" value="ComGC"/>
</dbReference>
<keyword evidence="8 10" id="KW-0178">Competence</keyword>
<comment type="subcellular location">
    <subcellularLocation>
        <location evidence="1">Cell membrane</location>
        <topology evidence="1">Single-pass membrane protein</topology>
    </subcellularLocation>
    <subcellularLocation>
        <location evidence="2">Cell surface</location>
    </subcellularLocation>
</comment>
<dbReference type="Pfam" id="PF07963">
    <property type="entry name" value="N_methyl"/>
    <property type="match status" value="1"/>
</dbReference>
<dbReference type="HOGENOM" id="CLU_091705_9_0_9"/>
<dbReference type="GO" id="GO:0009986">
    <property type="term" value="C:cell surface"/>
    <property type="evidence" value="ECO:0007669"/>
    <property type="project" value="UniProtKB-SubCell"/>
</dbReference>
<evidence type="ECO:0000256" key="10">
    <source>
        <dbReference type="PIRNR" id="PIRNR029928"/>
    </source>
</evidence>
<dbReference type="InterPro" id="IPR045584">
    <property type="entry name" value="Pilin-like"/>
</dbReference>
<dbReference type="NCBIfam" id="NF040999">
    <property type="entry name" value="pilin_ComGC"/>
    <property type="match status" value="1"/>
</dbReference>
<feature type="modified residue" description="N-methylphenylalanine" evidence="11">
    <location>
        <position position="9"/>
    </location>
</feature>
<gene>
    <name evidence="12" type="primary">comGC</name>
    <name evidence="12" type="ORF">BG04_1411</name>
</gene>
<dbReference type="NCBIfam" id="TIGR02532">
    <property type="entry name" value="IV_pilin_GFxxxE"/>
    <property type="match status" value="1"/>
</dbReference>
<feature type="chain" id="PRO_5035523387" description="ComG operon protein 3" evidence="11">
    <location>
        <begin position="9"/>
        <end position="103"/>
    </location>
</feature>
<dbReference type="GeneID" id="93644886"/>
<feature type="propeptide" id="PRO_5035523388" evidence="11">
    <location>
        <begin position="1"/>
        <end position="8"/>
    </location>
</feature>
<name>A0A0B6A956_PRIM2</name>
<keyword evidence="5 10" id="KW-0812">Transmembrane</keyword>
<feature type="transmembrane region" description="Helical" evidence="10">
    <location>
        <begin position="12"/>
        <end position="33"/>
    </location>
</feature>
<keyword evidence="10" id="KW-0813">Transport</keyword>